<evidence type="ECO:0008006" key="5">
    <source>
        <dbReference type="Google" id="ProtNLM"/>
    </source>
</evidence>
<feature type="compositionally biased region" description="Basic and acidic residues" evidence="1">
    <location>
        <begin position="60"/>
        <end position="73"/>
    </location>
</feature>
<dbReference type="InterPro" id="IPR021449">
    <property type="entry name" value="DUF3099"/>
</dbReference>
<evidence type="ECO:0000256" key="1">
    <source>
        <dbReference type="SAM" id="MobiDB-lite"/>
    </source>
</evidence>
<protein>
    <recommendedName>
        <fullName evidence="5">DUF3099 domain-containing protein</fullName>
    </recommendedName>
</protein>
<evidence type="ECO:0000313" key="4">
    <source>
        <dbReference type="Proteomes" id="UP000572635"/>
    </source>
</evidence>
<keyword evidence="4" id="KW-1185">Reference proteome</keyword>
<evidence type="ECO:0000313" key="3">
    <source>
        <dbReference type="EMBL" id="MBB5430133.1"/>
    </source>
</evidence>
<dbReference type="Proteomes" id="UP000572635">
    <property type="component" value="Unassembled WGS sequence"/>
</dbReference>
<keyword evidence="2" id="KW-1133">Transmembrane helix</keyword>
<dbReference type="EMBL" id="JACHDB010000001">
    <property type="protein sequence ID" value="MBB5430133.1"/>
    <property type="molecule type" value="Genomic_DNA"/>
</dbReference>
<dbReference type="AlphaFoldDB" id="A0A7W8VBP3"/>
<evidence type="ECO:0000256" key="2">
    <source>
        <dbReference type="SAM" id="Phobius"/>
    </source>
</evidence>
<feature type="transmembrane region" description="Helical" evidence="2">
    <location>
        <begin position="33"/>
        <end position="51"/>
    </location>
</feature>
<accession>A0A7W8VBP3</accession>
<reference evidence="3 4" key="1">
    <citation type="submission" date="2020-08" db="EMBL/GenBank/DDBJ databases">
        <title>Sequencing the genomes of 1000 actinobacteria strains.</title>
        <authorList>
            <person name="Klenk H.-P."/>
        </authorList>
    </citation>
    <scope>NUCLEOTIDE SEQUENCE [LARGE SCALE GENOMIC DNA]</scope>
    <source>
        <strain evidence="3 4">DSM 44551</strain>
    </source>
</reference>
<gene>
    <name evidence="3" type="ORF">HDA36_000217</name>
</gene>
<keyword evidence="2" id="KW-0472">Membrane</keyword>
<proteinExistence type="predicted"/>
<dbReference type="RefSeq" id="WP_184387780.1">
    <property type="nucleotide sequence ID" value="NZ_BAAAJD010000024.1"/>
</dbReference>
<name>A0A7W8VBP3_9ACTN</name>
<comment type="caution">
    <text evidence="3">The sequence shown here is derived from an EMBL/GenBank/DDBJ whole genome shotgun (WGS) entry which is preliminary data.</text>
</comment>
<dbReference type="Pfam" id="PF11298">
    <property type="entry name" value="DUF3099"/>
    <property type="match status" value="1"/>
</dbReference>
<feature type="region of interest" description="Disordered" evidence="1">
    <location>
        <begin position="52"/>
        <end position="73"/>
    </location>
</feature>
<organism evidence="3 4">
    <name type="scientific">Nocardiopsis composta</name>
    <dbReference type="NCBI Taxonomy" id="157465"/>
    <lineage>
        <taxon>Bacteria</taxon>
        <taxon>Bacillati</taxon>
        <taxon>Actinomycetota</taxon>
        <taxon>Actinomycetes</taxon>
        <taxon>Streptosporangiales</taxon>
        <taxon>Nocardiopsidaceae</taxon>
        <taxon>Nocardiopsis</taxon>
    </lineage>
</organism>
<feature type="transmembrane region" description="Helical" evidence="2">
    <location>
        <begin position="7"/>
        <end position="27"/>
    </location>
</feature>
<sequence>MKRRVRRYAWLMGTCLVLFAGSLPVYYLLGVEWAVAMCAVAMVLPPIAVIVGNSSDPTDPADHDARYGPNRER</sequence>
<keyword evidence="2" id="KW-0812">Transmembrane</keyword>